<reference evidence="1" key="1">
    <citation type="submission" date="2020-03" db="EMBL/GenBank/DDBJ databases">
        <title>The deep terrestrial virosphere.</title>
        <authorList>
            <person name="Holmfeldt K."/>
            <person name="Nilsson E."/>
            <person name="Simone D."/>
            <person name="Lopez-Fernandez M."/>
            <person name="Wu X."/>
            <person name="de Brujin I."/>
            <person name="Lundin D."/>
            <person name="Andersson A."/>
            <person name="Bertilsson S."/>
            <person name="Dopson M."/>
        </authorList>
    </citation>
    <scope>NUCLEOTIDE SEQUENCE</scope>
    <source>
        <strain evidence="2">MM171A02369</strain>
        <strain evidence="1">MM171B00685</strain>
    </source>
</reference>
<organism evidence="1">
    <name type="scientific">viral metagenome</name>
    <dbReference type="NCBI Taxonomy" id="1070528"/>
    <lineage>
        <taxon>unclassified sequences</taxon>
        <taxon>metagenomes</taxon>
        <taxon>organismal metagenomes</taxon>
    </lineage>
</organism>
<evidence type="ECO:0000313" key="1">
    <source>
        <dbReference type="EMBL" id="QJB03518.1"/>
    </source>
</evidence>
<dbReference type="EMBL" id="MT143849">
    <property type="protein sequence ID" value="QJB03518.1"/>
    <property type="molecule type" value="Genomic_DNA"/>
</dbReference>
<accession>A0A6M3M8D8</accession>
<gene>
    <name evidence="2" type="ORF">MM171A02369_0004</name>
    <name evidence="1" type="ORF">MM171B00685_0023</name>
</gene>
<protein>
    <submittedName>
        <fullName evidence="1">Uncharacterized protein</fullName>
    </submittedName>
</protein>
<proteinExistence type="predicted"/>
<evidence type="ECO:0000313" key="2">
    <source>
        <dbReference type="EMBL" id="QJH92783.1"/>
    </source>
</evidence>
<name>A0A6M3M8D8_9ZZZZ</name>
<sequence>MAINWKDDIGAPVLVTAIDIAVEATAPQWDEYVAYGLPIATWVLAGMNRGGTFVKNMAIASTPTMANRIYRQVRGGGVSRRLSGRVSRYPAPIVEQPFGGARMV</sequence>
<dbReference type="EMBL" id="MT143920">
    <property type="protein sequence ID" value="QJH92783.1"/>
    <property type="molecule type" value="Genomic_DNA"/>
</dbReference>
<dbReference type="AlphaFoldDB" id="A0A6M3M8D8"/>